<dbReference type="Pfam" id="PF08326">
    <property type="entry name" value="ACC_central"/>
    <property type="match status" value="1"/>
</dbReference>
<dbReference type="InterPro" id="IPR013537">
    <property type="entry name" value="AcCoA_COase_cen"/>
</dbReference>
<dbReference type="InterPro" id="IPR016185">
    <property type="entry name" value="PreATP-grasp_dom_sf"/>
</dbReference>
<accession>A0A8S9KG79</accession>
<dbReference type="InterPro" id="IPR005481">
    <property type="entry name" value="BC-like_N"/>
</dbReference>
<dbReference type="Gene3D" id="3.30.470.20">
    <property type="entry name" value="ATP-grasp fold, B domain"/>
    <property type="match status" value="1"/>
</dbReference>
<evidence type="ECO:0000259" key="11">
    <source>
        <dbReference type="PROSITE" id="PS50975"/>
    </source>
</evidence>
<evidence type="ECO:0000313" key="14">
    <source>
        <dbReference type="EMBL" id="KAF2594270.1"/>
    </source>
</evidence>
<dbReference type="SUPFAM" id="SSF51246">
    <property type="entry name" value="Rudiment single hybrid motif"/>
    <property type="match status" value="1"/>
</dbReference>
<organism evidence="14">
    <name type="scientific">Brassica cretica</name>
    <name type="common">Mustard</name>
    <dbReference type="NCBI Taxonomy" id="69181"/>
    <lineage>
        <taxon>Eukaryota</taxon>
        <taxon>Viridiplantae</taxon>
        <taxon>Streptophyta</taxon>
        <taxon>Embryophyta</taxon>
        <taxon>Tracheophyta</taxon>
        <taxon>Spermatophyta</taxon>
        <taxon>Magnoliopsida</taxon>
        <taxon>eudicotyledons</taxon>
        <taxon>Gunneridae</taxon>
        <taxon>Pentapetalae</taxon>
        <taxon>rosids</taxon>
        <taxon>malvids</taxon>
        <taxon>Brassicales</taxon>
        <taxon>Brassicaceae</taxon>
        <taxon>Brassiceae</taxon>
        <taxon>Brassica</taxon>
    </lineage>
</organism>
<keyword evidence="6" id="KW-0092">Biotin</keyword>
<evidence type="ECO:0000256" key="1">
    <source>
        <dbReference type="ARBA" id="ARBA00001953"/>
    </source>
</evidence>
<dbReference type="EMBL" id="QGKY02000164">
    <property type="protein sequence ID" value="KAF2594270.1"/>
    <property type="molecule type" value="Genomic_DNA"/>
</dbReference>
<dbReference type="InterPro" id="IPR013815">
    <property type="entry name" value="ATP_grasp_subdomain_1"/>
</dbReference>
<dbReference type="PROSITE" id="PS50975">
    <property type="entry name" value="ATP_GRASP"/>
    <property type="match status" value="1"/>
</dbReference>
<dbReference type="InterPro" id="IPR029045">
    <property type="entry name" value="ClpP/crotonase-like_dom_sf"/>
</dbReference>
<feature type="domain" description="ATP-grasp" evidence="11">
    <location>
        <begin position="311"/>
        <end position="503"/>
    </location>
</feature>
<feature type="domain" description="Biotin carboxylation" evidence="12">
    <location>
        <begin position="135"/>
        <end position="668"/>
    </location>
</feature>
<proteinExistence type="predicted"/>
<dbReference type="InterPro" id="IPR011763">
    <property type="entry name" value="COA_CT_C"/>
</dbReference>
<dbReference type="InterPro" id="IPR034733">
    <property type="entry name" value="AcCoA_carboxyl_beta"/>
</dbReference>
<dbReference type="EC" id="6.3.4.14" evidence="2"/>
<dbReference type="GO" id="GO:0003989">
    <property type="term" value="F:acetyl-CoA carboxylase activity"/>
    <property type="evidence" value="ECO:0007669"/>
    <property type="project" value="UniProtKB-EC"/>
</dbReference>
<gene>
    <name evidence="14" type="ORF">F2Q70_00042500</name>
</gene>
<dbReference type="Pfam" id="PF01039">
    <property type="entry name" value="Carboxyl_trans"/>
    <property type="match status" value="1"/>
</dbReference>
<dbReference type="FunFam" id="3.40.50.20:FF:000005">
    <property type="entry name" value="acetyl-CoA carboxylase isoform X2"/>
    <property type="match status" value="1"/>
</dbReference>
<dbReference type="InterPro" id="IPR011764">
    <property type="entry name" value="Biotin_carboxylation_dom"/>
</dbReference>
<evidence type="ECO:0000256" key="6">
    <source>
        <dbReference type="ARBA" id="ARBA00023267"/>
    </source>
</evidence>
<keyword evidence="10" id="KW-0175">Coiled coil</keyword>
<evidence type="ECO:0000256" key="10">
    <source>
        <dbReference type="SAM" id="Coils"/>
    </source>
</evidence>
<dbReference type="FunFam" id="3.90.226.10:FF:000010">
    <property type="entry name" value="acetyl-CoA carboxylase isoform X2"/>
    <property type="match status" value="1"/>
</dbReference>
<dbReference type="PROSITE" id="PS50989">
    <property type="entry name" value="COA_CT_CTER"/>
    <property type="match status" value="1"/>
</dbReference>
<feature type="coiled-coil region" evidence="10">
    <location>
        <begin position="1173"/>
        <end position="1200"/>
    </location>
</feature>
<protein>
    <recommendedName>
        <fullName evidence="2">biotin carboxylase</fullName>
        <ecNumber evidence="2">6.3.4.14</ecNumber>
    </recommendedName>
</protein>
<dbReference type="Pfam" id="PF02786">
    <property type="entry name" value="CPSase_L_D2"/>
    <property type="match status" value="1"/>
</dbReference>
<dbReference type="SUPFAM" id="SSF52096">
    <property type="entry name" value="ClpP/crotonase"/>
    <property type="match status" value="1"/>
</dbReference>
<dbReference type="Gene3D" id="3.90.226.10">
    <property type="entry name" value="2-enoyl-CoA Hydratase, Chain A, domain 1"/>
    <property type="match status" value="1"/>
</dbReference>
<comment type="catalytic activity">
    <reaction evidence="7">
        <text>hydrogencarbonate + acetyl-CoA + ATP = malonyl-CoA + ADP + phosphate + H(+)</text>
        <dbReference type="Rhea" id="RHEA:11308"/>
        <dbReference type="ChEBI" id="CHEBI:15378"/>
        <dbReference type="ChEBI" id="CHEBI:17544"/>
        <dbReference type="ChEBI" id="CHEBI:30616"/>
        <dbReference type="ChEBI" id="CHEBI:43474"/>
        <dbReference type="ChEBI" id="CHEBI:57288"/>
        <dbReference type="ChEBI" id="CHEBI:57384"/>
        <dbReference type="ChEBI" id="CHEBI:456216"/>
        <dbReference type="EC" id="6.4.1.2"/>
    </reaction>
</comment>
<dbReference type="SUPFAM" id="SSF56059">
    <property type="entry name" value="Glutathione synthetase ATP-binding domain-like"/>
    <property type="match status" value="1"/>
</dbReference>
<dbReference type="Pfam" id="PF00289">
    <property type="entry name" value="Biotin_carb_N"/>
    <property type="match status" value="1"/>
</dbReference>
<evidence type="ECO:0000256" key="3">
    <source>
        <dbReference type="ARBA" id="ARBA00022598"/>
    </source>
</evidence>
<dbReference type="GO" id="GO:0006633">
    <property type="term" value="P:fatty acid biosynthetic process"/>
    <property type="evidence" value="ECO:0007669"/>
    <property type="project" value="InterPro"/>
</dbReference>
<comment type="cofactor">
    <cofactor evidence="1">
        <name>biotin</name>
        <dbReference type="ChEBI" id="CHEBI:57586"/>
    </cofactor>
</comment>
<dbReference type="Gene3D" id="3.90.1770.10">
    <property type="entry name" value="PreATP-grasp domain"/>
    <property type="match status" value="1"/>
</dbReference>
<dbReference type="FunFam" id="3.30.470.20:FF:000043">
    <property type="entry name" value="acetyl-CoA carboxylase 1-like"/>
    <property type="match status" value="1"/>
</dbReference>
<dbReference type="InterPro" id="IPR049076">
    <property type="entry name" value="ACCA"/>
</dbReference>
<dbReference type="PROSITE" id="PS50979">
    <property type="entry name" value="BC"/>
    <property type="match status" value="1"/>
</dbReference>
<dbReference type="InterPro" id="IPR011761">
    <property type="entry name" value="ATP-grasp"/>
</dbReference>
<evidence type="ECO:0000256" key="9">
    <source>
        <dbReference type="PROSITE-ProRule" id="PRU00409"/>
    </source>
</evidence>
<comment type="catalytic activity">
    <reaction evidence="8">
        <text>N(6)-biotinyl-L-lysyl-[protein] + hydrogencarbonate + ATP = N(6)-carboxybiotinyl-L-lysyl-[protein] + ADP + phosphate + H(+)</text>
        <dbReference type="Rhea" id="RHEA:13501"/>
        <dbReference type="Rhea" id="RHEA-COMP:10505"/>
        <dbReference type="Rhea" id="RHEA-COMP:10506"/>
        <dbReference type="ChEBI" id="CHEBI:15378"/>
        <dbReference type="ChEBI" id="CHEBI:17544"/>
        <dbReference type="ChEBI" id="CHEBI:30616"/>
        <dbReference type="ChEBI" id="CHEBI:43474"/>
        <dbReference type="ChEBI" id="CHEBI:83144"/>
        <dbReference type="ChEBI" id="CHEBI:83145"/>
        <dbReference type="ChEBI" id="CHEBI:456216"/>
        <dbReference type="EC" id="6.3.4.14"/>
    </reaction>
</comment>
<comment type="caution">
    <text evidence="14">The sequence shown here is derived from an EMBL/GenBank/DDBJ whole genome shotgun (WGS) entry which is preliminary data.</text>
</comment>
<feature type="domain" description="CoA carboxyltransferase C-terminal" evidence="13">
    <location>
        <begin position="957"/>
        <end position="1268"/>
    </location>
</feature>
<dbReference type="InterPro" id="IPR005479">
    <property type="entry name" value="CPAse_ATP-bd"/>
</dbReference>
<evidence type="ECO:0000256" key="2">
    <source>
        <dbReference type="ARBA" id="ARBA00013263"/>
    </source>
</evidence>
<dbReference type="PANTHER" id="PTHR45728">
    <property type="entry name" value="ACETYL-COA CARBOXYLASE, ISOFORM A"/>
    <property type="match status" value="1"/>
</dbReference>
<dbReference type="GO" id="GO:0005524">
    <property type="term" value="F:ATP binding"/>
    <property type="evidence" value="ECO:0007669"/>
    <property type="project" value="UniProtKB-UniRule"/>
</dbReference>
<keyword evidence="5 9" id="KW-0067">ATP-binding</keyword>
<evidence type="ECO:0000256" key="7">
    <source>
        <dbReference type="ARBA" id="ARBA00048065"/>
    </source>
</evidence>
<evidence type="ECO:0000256" key="5">
    <source>
        <dbReference type="ARBA" id="ARBA00022840"/>
    </source>
</evidence>
<dbReference type="SUPFAM" id="SSF52440">
    <property type="entry name" value="PreATP-grasp domain"/>
    <property type="match status" value="1"/>
</dbReference>
<evidence type="ECO:0000259" key="12">
    <source>
        <dbReference type="PROSITE" id="PS50979"/>
    </source>
</evidence>
<sequence>MEMRALVSCSAAGNGASDRFRLSNVSPWITSARGPSGSDSPATVKLGSSSMIRAFKGVSIYKNKTRRNVLSQRNKQFRPMAYLGRKDLSSPDPTSFCDNDISEPQGTGSINGNDHSAVRVSQVDEFCKAHGGKRPIHSILVATNGMAAVKLIRSVRAWSCQTFGSEKSISLVAMATPEDMRINAEHIRIADQFMQVPGGTNNNNYANVHLIVEMAQATGVDAVWPGWGHASENPELPDALKAKGVIFLGPTAASMLALGDKIGSSLIAQAADVPTLPWSGSHVSEAELAYQRLMKNIRLSSDVFQVKIPPGSSLVTIPEEMYRQACVYTTEEAVASCQVVGYPAMIKASWGGGGKGIRKVHDDDEVRALFKQVQGEVPGSPIFIMKVASQSRHLEVQLLCDQYGNVSALHSRDCSVQRRHQKIIEEGPITVAPRDTVKKLEQAARRLAKSVNYVGAATVEFLYSMDTGDYFFLELNPRLQVEHPVTERIADINLPAAQVAVGMGIPLWQIPEIRRLYGIEQYDSWRTTSLLASPFDFDKAESVRPKGHCVAVRVTSEDPDDGFKPTSGQVQELSFKSNPNVWGYFSVKSGGGIHEFSDSQFGKFNVVQDLVSCLDSPELPFLQWQECFAVLATRLPKDLRIMLESKYMEYECISRNSLTADFPAKLLKGILKAHVASCDENERGALERLIEPLMSLANSYEGGRESHACAIVRSLFEEYLSVEGLFNDNMLAHVIERMRQEYKKVDRSKIVDIVLSHQGLKSKNKLVLRLMEHFVYANPAVYRDKLVRFLTLNHTNYSDVVLKAIQLLEQRKLSELRSSILSELEMCAEDGENMDTPKRKCAMEDLVSAPLAVEDALVGLFDHSDRTLQRLVVETYIRRLYQPYVVKESVRMQWHQYGLIASWEFLDDLMERKTTDSDDDQDTFSDDLEGVSAILNWLSYVPAHAGGPLPLLAPSDPPERTVEYVPQNSCDPRAAIAGVNDKAGKWLGGIFDKNSFIETLEGWARTVVTGRAKLGGVPVGVVAVETQTVTQIIPADPGQVDSHERVVPHAGQVWFPGSAAKTAQALMDFNREGLPLFILANWRGFSGGQRDLFEGILQAGSAIVENLRTYGQPVFVYIPKMGELRGGAWVVVDSQINSDYVEMYADETSRGNVLEPEGMIEIKFRKREMLECMGRLDQNLISLREKLQDAKQSEMDLIKQQIKARKKQLLPLYIQIATKFADLHDTSMRMAAKGVIKCVVDWSGSRSFFYRKLIRRIAESSLVKNVREAAGDNLSYKSALGLIKDWFCKSDVAKGKEEAWTDDQVFFTWKDNVGNYESELSQLRARKLLNQLAEIGNSSDLQALPQGLANILHKVEPLKRKELVDALRKVLS</sequence>
<dbReference type="Gene3D" id="3.30.1490.20">
    <property type="entry name" value="ATP-grasp fold, A domain"/>
    <property type="match status" value="1"/>
</dbReference>
<dbReference type="FunFam" id="3.30.1490.20:FF:000003">
    <property type="entry name" value="acetyl-CoA carboxylase isoform X1"/>
    <property type="match status" value="1"/>
</dbReference>
<dbReference type="Gene3D" id="3.40.50.20">
    <property type="match status" value="1"/>
</dbReference>
<dbReference type="GO" id="GO:0046872">
    <property type="term" value="F:metal ion binding"/>
    <property type="evidence" value="ECO:0007669"/>
    <property type="project" value="InterPro"/>
</dbReference>
<keyword evidence="4 9" id="KW-0547">Nucleotide-binding</keyword>
<name>A0A8S9KG79_BRACR</name>
<evidence type="ECO:0000256" key="4">
    <source>
        <dbReference type="ARBA" id="ARBA00022741"/>
    </source>
</evidence>
<evidence type="ECO:0000256" key="8">
    <source>
        <dbReference type="ARBA" id="ARBA00048600"/>
    </source>
</evidence>
<keyword evidence="3" id="KW-0436">Ligase</keyword>
<dbReference type="PANTHER" id="PTHR45728:SF7">
    <property type="entry name" value="ACETYL-COA CARBOXYLASE"/>
    <property type="match status" value="1"/>
</dbReference>
<dbReference type="PROSITE" id="PS00867">
    <property type="entry name" value="CPSASE_2"/>
    <property type="match status" value="1"/>
</dbReference>
<evidence type="ECO:0000259" key="13">
    <source>
        <dbReference type="PROSITE" id="PS50989"/>
    </source>
</evidence>
<dbReference type="InterPro" id="IPR011054">
    <property type="entry name" value="Rudment_hybrid_motif"/>
</dbReference>
<dbReference type="GO" id="GO:0004075">
    <property type="term" value="F:biotin carboxylase activity"/>
    <property type="evidence" value="ECO:0007669"/>
    <property type="project" value="UniProtKB-EC"/>
</dbReference>
<reference evidence="14" key="1">
    <citation type="submission" date="2019-12" db="EMBL/GenBank/DDBJ databases">
        <title>Genome sequencing and annotation of Brassica cretica.</title>
        <authorList>
            <person name="Studholme D.J."/>
            <person name="Sarris P.F."/>
        </authorList>
    </citation>
    <scope>NUCLEOTIDE SEQUENCE</scope>
    <source>
        <strain evidence="14">PFS-102/07</strain>
        <tissue evidence="14">Leaf</tissue>
    </source>
</reference>